<feature type="transmembrane region" description="Helical" evidence="1">
    <location>
        <begin position="57"/>
        <end position="78"/>
    </location>
</feature>
<keyword evidence="3" id="KW-1185">Reference proteome</keyword>
<organism evidence="2 3">
    <name type="scientific">Cercospora beticola</name>
    <name type="common">Sugarbeet leaf spot fungus</name>
    <dbReference type="NCBI Taxonomy" id="122368"/>
    <lineage>
        <taxon>Eukaryota</taxon>
        <taxon>Fungi</taxon>
        <taxon>Dikarya</taxon>
        <taxon>Ascomycota</taxon>
        <taxon>Pezizomycotina</taxon>
        <taxon>Dothideomycetes</taxon>
        <taxon>Dothideomycetidae</taxon>
        <taxon>Mycosphaerellales</taxon>
        <taxon>Mycosphaerellaceae</taxon>
        <taxon>Cercospora</taxon>
    </lineage>
</organism>
<evidence type="ECO:0000256" key="1">
    <source>
        <dbReference type="SAM" id="Phobius"/>
    </source>
</evidence>
<feature type="transmembrane region" description="Helical" evidence="1">
    <location>
        <begin position="198"/>
        <end position="224"/>
    </location>
</feature>
<accession>A0ABZ0NHI8</accession>
<reference evidence="2 3" key="1">
    <citation type="submission" date="2023-09" db="EMBL/GenBank/DDBJ databases">
        <title>Complete-Gapless Cercospora beticola genome.</title>
        <authorList>
            <person name="Wyatt N.A."/>
            <person name="Spanner R.E."/>
            <person name="Bolton M.D."/>
        </authorList>
    </citation>
    <scope>NUCLEOTIDE SEQUENCE [LARGE SCALE GENOMIC DNA]</scope>
    <source>
        <strain evidence="2">Cb09-40</strain>
    </source>
</reference>
<keyword evidence="1" id="KW-1133">Transmembrane helix</keyword>
<proteinExistence type="predicted"/>
<dbReference type="GeneID" id="90643983"/>
<name>A0ABZ0NHI8_CERBT</name>
<dbReference type="Proteomes" id="UP001302367">
    <property type="component" value="Chromosome 2"/>
</dbReference>
<sequence>MASYPQVELFAIDPAHQSASSAKSQSASILQSSTAKLITEPPLSDVRSPEPRKISKFFAVLFQLLALLWVGGIGYLLYVNFQQHILGASAWCTFTTCFPQIWAEDASIPRALLARFDHDTHNLLGGLQLAAKAAEIWFNLIAAWLVCLKTLQLAQSPEGLPIGYMLRHIEFANTLSLFDKLTWTTSSAHRRHGSRHRLLFYICLTGLLCVLCNLMGPAVAVLLVPSLQWIDTETTATQRLDTFYAGQPPRPEGHAVNDSLRSPNENWHDCMNVTYMPQGSYHCSGIWANSLDAWVEAVFARQGGITPVASSQNNISFTYNRTNIGLTESGQTDPNSNFHGRVFWVPSRQVLADLNEDLLLVQNMSLGVTPLNDSRLSSFAPYNATVSTVVHRIAPALGATFGLWLEVTDTASASPFYDIELDDDRMVRCYKNYESLSAEDCEEACEGSTSYTRCVELDLANRAAGFWIGERYMQIGQNYTSGLYTRVDHFASDRAAFLPNDTVPHSVIAAGFEQSCLDPLKHDVAHCNWDALFNMSTQNARLASRSRQVNTVHITWDSRMSDGFHRDPEILFIVAIDFAAYRGMANYALDTSRLSNPLMQLDFQPQISRNRHDGFDPQSIAINPNWTLAAWAADYSSADQNPVTQRPDTLDVTRAAPARLQRFFEMFYSGEYSDWNLKHGFTDWTESLFLVPIMQMLSIVELYSRRHSSDRYNAVEVETISRNQPS</sequence>
<protein>
    <submittedName>
        <fullName evidence="2">Uncharacterized protein</fullName>
    </submittedName>
</protein>
<dbReference type="EMBL" id="CP134185">
    <property type="protein sequence ID" value="WPA99021.1"/>
    <property type="molecule type" value="Genomic_DNA"/>
</dbReference>
<evidence type="ECO:0000313" key="3">
    <source>
        <dbReference type="Proteomes" id="UP001302367"/>
    </source>
</evidence>
<keyword evidence="1" id="KW-0472">Membrane</keyword>
<gene>
    <name evidence="2" type="ORF">RHO25_003635</name>
</gene>
<dbReference type="RefSeq" id="XP_065458495.1">
    <property type="nucleotide sequence ID" value="XM_065602423.1"/>
</dbReference>
<keyword evidence="1" id="KW-0812">Transmembrane</keyword>
<evidence type="ECO:0000313" key="2">
    <source>
        <dbReference type="EMBL" id="WPA99021.1"/>
    </source>
</evidence>